<accession>A0ABV0WII9</accession>
<evidence type="ECO:0000313" key="2">
    <source>
        <dbReference type="Proteomes" id="UP001444071"/>
    </source>
</evidence>
<comment type="caution">
    <text evidence="1">The sequence shown here is derived from an EMBL/GenBank/DDBJ whole genome shotgun (WGS) entry which is preliminary data.</text>
</comment>
<reference evidence="1 2" key="1">
    <citation type="submission" date="2021-06" db="EMBL/GenBank/DDBJ databases">
        <authorList>
            <person name="Palmer J.M."/>
        </authorList>
    </citation>
    <scope>NUCLEOTIDE SEQUENCE [LARGE SCALE GENOMIC DNA]</scope>
    <source>
        <strain evidence="1 2">XR_2019</strain>
        <tissue evidence="1">Muscle</tissue>
    </source>
</reference>
<gene>
    <name evidence="1" type="ORF">XENORESO_004733</name>
</gene>
<name>A0ABV0WII9_9TELE</name>
<organism evidence="1 2">
    <name type="scientific">Xenotaenia resolanae</name>
    <dbReference type="NCBI Taxonomy" id="208358"/>
    <lineage>
        <taxon>Eukaryota</taxon>
        <taxon>Metazoa</taxon>
        <taxon>Chordata</taxon>
        <taxon>Craniata</taxon>
        <taxon>Vertebrata</taxon>
        <taxon>Euteleostomi</taxon>
        <taxon>Actinopterygii</taxon>
        <taxon>Neopterygii</taxon>
        <taxon>Teleostei</taxon>
        <taxon>Neoteleostei</taxon>
        <taxon>Acanthomorphata</taxon>
        <taxon>Ovalentaria</taxon>
        <taxon>Atherinomorphae</taxon>
        <taxon>Cyprinodontiformes</taxon>
        <taxon>Goodeidae</taxon>
        <taxon>Xenotaenia</taxon>
    </lineage>
</organism>
<proteinExistence type="predicted"/>
<sequence>MKCFLFVPEEVQYEKTSTAKEPKMTSTLTETHLADYIRPKHTHTSPHFLSEHVCITILALPFLRLDSMTISHSGPCPSFADLLILCLWHKLPANFAGLYPDPSVHELTFLFSLCLKKICNELVKFSLTSSKMTLRLSGFVEID</sequence>
<evidence type="ECO:0000313" key="1">
    <source>
        <dbReference type="EMBL" id="MEQ2269448.1"/>
    </source>
</evidence>
<protein>
    <submittedName>
        <fullName evidence="1">Uncharacterized protein</fullName>
    </submittedName>
</protein>
<dbReference type="EMBL" id="JAHRIM010051878">
    <property type="protein sequence ID" value="MEQ2269448.1"/>
    <property type="molecule type" value="Genomic_DNA"/>
</dbReference>
<keyword evidence="2" id="KW-1185">Reference proteome</keyword>
<dbReference type="Proteomes" id="UP001444071">
    <property type="component" value="Unassembled WGS sequence"/>
</dbReference>